<dbReference type="InterPro" id="IPR050249">
    <property type="entry name" value="Pseudomonas-type_ThrB"/>
</dbReference>
<comment type="subcellular location">
    <subcellularLocation>
        <location evidence="1">Cytoplasm</location>
    </subcellularLocation>
</comment>
<comment type="caution">
    <text evidence="6">The sequence shown here is derived from an EMBL/GenBank/DDBJ whole genome shotgun (WGS) entry which is preliminary data.</text>
</comment>
<comment type="similarity">
    <text evidence="2">Belongs to the aminoglycoside phosphotransferase family.</text>
</comment>
<keyword evidence="5 6" id="KW-0418">Kinase</keyword>
<dbReference type="Gene3D" id="3.90.1200.10">
    <property type="match status" value="1"/>
</dbReference>
<keyword evidence="7" id="KW-1185">Reference proteome</keyword>
<dbReference type="STRING" id="6265.A0A0B2VJ51"/>
<evidence type="ECO:0000313" key="7">
    <source>
        <dbReference type="Proteomes" id="UP000031036"/>
    </source>
</evidence>
<dbReference type="GO" id="GO:0019202">
    <property type="term" value="F:amino acid kinase activity"/>
    <property type="evidence" value="ECO:0007669"/>
    <property type="project" value="TreeGrafter"/>
</dbReference>
<proteinExistence type="inferred from homology"/>
<protein>
    <submittedName>
        <fullName evidence="6">Hydroxylysine kinase</fullName>
    </submittedName>
</protein>
<dbReference type="OrthoDB" id="9973935at2759"/>
<dbReference type="PANTHER" id="PTHR21064">
    <property type="entry name" value="AMINOGLYCOSIDE PHOSPHOTRANSFERASE DOMAIN-CONTAINING PROTEIN-RELATED"/>
    <property type="match status" value="1"/>
</dbReference>
<evidence type="ECO:0000256" key="5">
    <source>
        <dbReference type="ARBA" id="ARBA00022777"/>
    </source>
</evidence>
<dbReference type="PANTHER" id="PTHR21064:SF1">
    <property type="entry name" value="HYDROXYLYSINE KINASE"/>
    <property type="match status" value="1"/>
</dbReference>
<sequence length="368" mass="42519">MFEINEVTQAPVASSETIQRIVRELYSIEQCEIVRQTGYEDMNFCLQNIITPRDELRKQSKFILKITNPIEARNYDLMESQKRLCDLLREYGIPCANIYKNNEGKFWSVVEVAHNVRLPVRLFEFLNGTKLEDIDYSMQVKGLLDFGDAHYSYLIFDIAAAILYVLMDTKTNEYDDEWLKLGGWVVNGYETVHTVMDKDMLLPSMRARLALSLIYGLRTARINYRNGNLEDSTMKTHLLVTFATLAYAASENKDVPIEKCAVSIDGIERSRYLHHFQNYYRQKVANDEGWVKIPIMVADDEESVKIPIMVANDEESVKIPIMVANDEESVKIPITVADDEESCQRWDQLAPKLLAPKLPKRTPQQQRK</sequence>
<dbReference type="EMBL" id="JPKZ01001596">
    <property type="protein sequence ID" value="KHN81060.1"/>
    <property type="molecule type" value="Genomic_DNA"/>
</dbReference>
<dbReference type="GO" id="GO:0005737">
    <property type="term" value="C:cytoplasm"/>
    <property type="evidence" value="ECO:0007669"/>
    <property type="project" value="UniProtKB-SubCell"/>
</dbReference>
<dbReference type="InterPro" id="IPR011009">
    <property type="entry name" value="Kinase-like_dom_sf"/>
</dbReference>
<gene>
    <name evidence="6" type="primary">HYKK</name>
    <name evidence="6" type="ORF">Tcan_16389</name>
</gene>
<keyword evidence="3" id="KW-0963">Cytoplasm</keyword>
<reference evidence="6 7" key="1">
    <citation type="submission" date="2014-11" db="EMBL/GenBank/DDBJ databases">
        <title>Genetic blueprint of the zoonotic pathogen Toxocara canis.</title>
        <authorList>
            <person name="Zhu X.-Q."/>
            <person name="Korhonen P.K."/>
            <person name="Cai H."/>
            <person name="Young N.D."/>
            <person name="Nejsum P."/>
            <person name="von Samson-Himmelstjerna G."/>
            <person name="Boag P.R."/>
            <person name="Tan P."/>
            <person name="Li Q."/>
            <person name="Min J."/>
            <person name="Yang Y."/>
            <person name="Wang X."/>
            <person name="Fang X."/>
            <person name="Hall R.S."/>
            <person name="Hofmann A."/>
            <person name="Sternberg P.W."/>
            <person name="Jex A.R."/>
            <person name="Gasser R.B."/>
        </authorList>
    </citation>
    <scope>NUCLEOTIDE SEQUENCE [LARGE SCALE GENOMIC DNA]</scope>
    <source>
        <strain evidence="6">PN_DK_2014</strain>
    </source>
</reference>
<accession>A0A0B2VJ51</accession>
<evidence type="ECO:0000256" key="4">
    <source>
        <dbReference type="ARBA" id="ARBA00022679"/>
    </source>
</evidence>
<dbReference type="Gene3D" id="3.30.200.20">
    <property type="entry name" value="Phosphorylase Kinase, domain 1"/>
    <property type="match status" value="1"/>
</dbReference>
<evidence type="ECO:0000256" key="3">
    <source>
        <dbReference type="ARBA" id="ARBA00022490"/>
    </source>
</evidence>
<dbReference type="SUPFAM" id="SSF56112">
    <property type="entry name" value="Protein kinase-like (PK-like)"/>
    <property type="match status" value="1"/>
</dbReference>
<dbReference type="Proteomes" id="UP000031036">
    <property type="component" value="Unassembled WGS sequence"/>
</dbReference>
<evidence type="ECO:0000313" key="6">
    <source>
        <dbReference type="EMBL" id="KHN81060.1"/>
    </source>
</evidence>
<keyword evidence="4" id="KW-0808">Transferase</keyword>
<dbReference type="AlphaFoldDB" id="A0A0B2VJ51"/>
<name>A0A0B2VJ51_TOXCA</name>
<evidence type="ECO:0000256" key="1">
    <source>
        <dbReference type="ARBA" id="ARBA00004496"/>
    </source>
</evidence>
<organism evidence="6 7">
    <name type="scientific">Toxocara canis</name>
    <name type="common">Canine roundworm</name>
    <dbReference type="NCBI Taxonomy" id="6265"/>
    <lineage>
        <taxon>Eukaryota</taxon>
        <taxon>Metazoa</taxon>
        <taxon>Ecdysozoa</taxon>
        <taxon>Nematoda</taxon>
        <taxon>Chromadorea</taxon>
        <taxon>Rhabditida</taxon>
        <taxon>Spirurina</taxon>
        <taxon>Ascaridomorpha</taxon>
        <taxon>Ascaridoidea</taxon>
        <taxon>Toxocaridae</taxon>
        <taxon>Toxocara</taxon>
    </lineage>
</organism>
<evidence type="ECO:0000256" key="2">
    <source>
        <dbReference type="ARBA" id="ARBA00006219"/>
    </source>
</evidence>